<evidence type="ECO:0000256" key="22">
    <source>
        <dbReference type="PROSITE-ProRule" id="PRU00221"/>
    </source>
</evidence>
<dbReference type="Gene3D" id="2.130.10.10">
    <property type="entry name" value="YVTN repeat-like/Quinoprotein amine dehydrogenase"/>
    <property type="match status" value="1"/>
</dbReference>
<evidence type="ECO:0000256" key="20">
    <source>
        <dbReference type="ARBA" id="ARBA00068271"/>
    </source>
</evidence>
<dbReference type="SUPFAM" id="SSF50978">
    <property type="entry name" value="WD40 repeat-like"/>
    <property type="match status" value="1"/>
</dbReference>
<organism evidence="23 24">
    <name type="scientific">Nematostella vectensis</name>
    <name type="common">Starlet sea anemone</name>
    <dbReference type="NCBI Taxonomy" id="45351"/>
    <lineage>
        <taxon>Eukaryota</taxon>
        <taxon>Metazoa</taxon>
        <taxon>Cnidaria</taxon>
        <taxon>Anthozoa</taxon>
        <taxon>Hexacorallia</taxon>
        <taxon>Actiniaria</taxon>
        <taxon>Edwardsiidae</taxon>
        <taxon>Nematostella</taxon>
    </lineage>
</organism>
<keyword evidence="8" id="KW-0498">Mitosis</keyword>
<keyword evidence="24" id="KW-1185">Reference proteome</keyword>
<keyword evidence="3" id="KW-0813">Transport</keyword>
<name>A7S101_NEMVE</name>
<dbReference type="OMA" id="HIWAVEV"/>
<dbReference type="GO" id="GO:0031080">
    <property type="term" value="C:nuclear pore outer ring"/>
    <property type="evidence" value="ECO:0000318"/>
    <property type="project" value="GO_Central"/>
</dbReference>
<evidence type="ECO:0000313" key="24">
    <source>
        <dbReference type="Proteomes" id="UP000001593"/>
    </source>
</evidence>
<evidence type="ECO:0000256" key="19">
    <source>
        <dbReference type="ARBA" id="ARBA00062724"/>
    </source>
</evidence>
<evidence type="ECO:0000256" key="10">
    <source>
        <dbReference type="ARBA" id="ARBA00022829"/>
    </source>
</evidence>
<protein>
    <recommendedName>
        <fullName evidence="20">Nucleoporin Nup37</fullName>
    </recommendedName>
    <alternativeName>
        <fullName evidence="21">Nup107-160 subcomplex subunit Nup37</fullName>
    </alternativeName>
</protein>
<dbReference type="HOGENOM" id="CLU_074370_0_0_1"/>
<keyword evidence="15" id="KW-0539">Nucleus</keyword>
<dbReference type="InParanoid" id="A7S101"/>
<dbReference type="InterPro" id="IPR015943">
    <property type="entry name" value="WD40/YVTN_repeat-like_dom_sf"/>
</dbReference>
<evidence type="ECO:0000256" key="15">
    <source>
        <dbReference type="ARBA" id="ARBA00023242"/>
    </source>
</evidence>
<proteinExistence type="predicted"/>
<evidence type="ECO:0000256" key="1">
    <source>
        <dbReference type="ARBA" id="ARBA00004567"/>
    </source>
</evidence>
<keyword evidence="7" id="KW-0677">Repeat</keyword>
<dbReference type="FunFam" id="2.130.10.10:FF:000168">
    <property type="entry name" value="Nucleoporin Nup37"/>
    <property type="match status" value="1"/>
</dbReference>
<comment type="subunit">
    <text evidence="19">Component of the Nup107-160 subcomplex of the nuclear pore complex (NPC). The Nup107-160 subcomplex includes NUP160, NUP133, NUP107, NUP98, NUP85, NUP43, NUP37, SEH1 and SEC13.</text>
</comment>
<keyword evidence="17" id="KW-0137">Centromere</keyword>
<keyword evidence="14" id="KW-0906">Nuclear pore complex</keyword>
<dbReference type="EMBL" id="DS469562">
    <property type="protein sequence ID" value="EDO42630.1"/>
    <property type="molecule type" value="Genomic_DNA"/>
</dbReference>
<accession>A7S101</accession>
<dbReference type="Pfam" id="PF00400">
    <property type="entry name" value="WD40"/>
    <property type="match status" value="1"/>
</dbReference>
<dbReference type="GO" id="GO:0000776">
    <property type="term" value="C:kinetochore"/>
    <property type="evidence" value="ECO:0007669"/>
    <property type="project" value="UniProtKB-KW"/>
</dbReference>
<sequence length="274" mass="29686">MSGVLPEDNTLSSFTFDCLEIINTVEFSPFKRSSSLIAYGGDKRLAIAVCQFGEDTQEFQFEHVTDFHHGTRVQGIAWSPVTSVTHLPATVQLCSIGGDKQLRIFTTSGKADTSVSVMTGHTGYINACCYEPLRGEQIASVSDDYTCRLWDVETSATKACIPLSSPGMAVKWNPNEPNKLMVAEKKGIIRFYDLVSQQPIMSISTTQAPLMDADWALTDALRVGAVALMTGIYGTCLNQVSCALRVGGGLSWHSHLAICAAGGDKKVHIWAVEV</sequence>
<comment type="function">
    <text evidence="18">Component of the Nup107-160 subcomplex of the nuclear pore complex (NPC). The Nup107-160 subcomplex is required for the assembly of a functional NPC. The Nup107-160 subcomplex is also required for normal kinetochore microtubule attachment, mitotic progression and chromosome segregation.</text>
</comment>
<dbReference type="GO" id="GO:0051028">
    <property type="term" value="P:mRNA transport"/>
    <property type="evidence" value="ECO:0007669"/>
    <property type="project" value="UniProtKB-KW"/>
</dbReference>
<dbReference type="GO" id="GO:0007059">
    <property type="term" value="P:chromosome segregation"/>
    <property type="evidence" value="ECO:0007669"/>
    <property type="project" value="UniProtKB-KW"/>
</dbReference>
<reference evidence="23 24" key="1">
    <citation type="journal article" date="2007" name="Science">
        <title>Sea anemone genome reveals ancestral eumetazoan gene repertoire and genomic organization.</title>
        <authorList>
            <person name="Putnam N.H."/>
            <person name="Srivastava M."/>
            <person name="Hellsten U."/>
            <person name="Dirks B."/>
            <person name="Chapman J."/>
            <person name="Salamov A."/>
            <person name="Terry A."/>
            <person name="Shapiro H."/>
            <person name="Lindquist E."/>
            <person name="Kapitonov V.V."/>
            <person name="Jurka J."/>
            <person name="Genikhovich G."/>
            <person name="Grigoriev I.V."/>
            <person name="Lucas S.M."/>
            <person name="Steele R.E."/>
            <person name="Finnerty J.R."/>
            <person name="Technau U."/>
            <person name="Martindale M.Q."/>
            <person name="Rokhsar D.S."/>
        </authorList>
    </citation>
    <scope>NUCLEOTIDE SEQUENCE [LARGE SCALE GENOMIC DNA]</scope>
    <source>
        <strain evidence="24">CH2 X CH6</strain>
    </source>
</reference>
<dbReference type="eggNOG" id="KOG0266">
    <property type="taxonomic scope" value="Eukaryota"/>
</dbReference>
<dbReference type="Proteomes" id="UP000001593">
    <property type="component" value="Unassembled WGS sequence"/>
</dbReference>
<keyword evidence="9" id="KW-0509">mRNA transport</keyword>
<dbReference type="InterPro" id="IPR037626">
    <property type="entry name" value="NUP37"/>
</dbReference>
<dbReference type="PROSITE" id="PS50082">
    <property type="entry name" value="WD_REPEATS_2"/>
    <property type="match status" value="1"/>
</dbReference>
<feature type="repeat" description="WD" evidence="22">
    <location>
        <begin position="118"/>
        <end position="160"/>
    </location>
</feature>
<evidence type="ECO:0000256" key="17">
    <source>
        <dbReference type="ARBA" id="ARBA00023328"/>
    </source>
</evidence>
<evidence type="ECO:0000256" key="14">
    <source>
        <dbReference type="ARBA" id="ARBA00023132"/>
    </source>
</evidence>
<keyword evidence="10" id="KW-0159">Chromosome partition</keyword>
<evidence type="ECO:0000256" key="7">
    <source>
        <dbReference type="ARBA" id="ARBA00022737"/>
    </source>
</evidence>
<dbReference type="STRING" id="45351.A7S101"/>
<evidence type="ECO:0000256" key="2">
    <source>
        <dbReference type="ARBA" id="ARBA00004629"/>
    </source>
</evidence>
<keyword evidence="16" id="KW-0131">Cell cycle</keyword>
<evidence type="ECO:0000313" key="23">
    <source>
        <dbReference type="EMBL" id="EDO42630.1"/>
    </source>
</evidence>
<evidence type="ECO:0000256" key="16">
    <source>
        <dbReference type="ARBA" id="ARBA00023306"/>
    </source>
</evidence>
<dbReference type="PROSITE" id="PS00678">
    <property type="entry name" value="WD_REPEATS_1"/>
    <property type="match status" value="1"/>
</dbReference>
<keyword evidence="13" id="KW-0811">Translocation</keyword>
<dbReference type="GO" id="GO:0015031">
    <property type="term" value="P:protein transport"/>
    <property type="evidence" value="ECO:0007669"/>
    <property type="project" value="UniProtKB-KW"/>
</dbReference>
<evidence type="ECO:0000256" key="13">
    <source>
        <dbReference type="ARBA" id="ARBA00023010"/>
    </source>
</evidence>
<evidence type="ECO:0000256" key="11">
    <source>
        <dbReference type="ARBA" id="ARBA00022838"/>
    </source>
</evidence>
<dbReference type="AlphaFoldDB" id="A7S101"/>
<dbReference type="InterPro" id="IPR036322">
    <property type="entry name" value="WD40_repeat_dom_sf"/>
</dbReference>
<keyword evidence="5 22" id="KW-0853">WD repeat</keyword>
<keyword evidence="12" id="KW-0653">Protein transport</keyword>
<dbReference type="PROSITE" id="PS50294">
    <property type="entry name" value="WD_REPEATS_REGION"/>
    <property type="match status" value="1"/>
</dbReference>
<evidence type="ECO:0000256" key="8">
    <source>
        <dbReference type="ARBA" id="ARBA00022776"/>
    </source>
</evidence>
<dbReference type="GO" id="GO:0051301">
    <property type="term" value="P:cell division"/>
    <property type="evidence" value="ECO:0007669"/>
    <property type="project" value="UniProtKB-KW"/>
</dbReference>
<keyword evidence="4" id="KW-0158">Chromosome</keyword>
<evidence type="ECO:0000256" key="5">
    <source>
        <dbReference type="ARBA" id="ARBA00022574"/>
    </source>
</evidence>
<evidence type="ECO:0000256" key="21">
    <source>
        <dbReference type="ARBA" id="ARBA00076652"/>
    </source>
</evidence>
<evidence type="ECO:0000256" key="9">
    <source>
        <dbReference type="ARBA" id="ARBA00022816"/>
    </source>
</evidence>
<evidence type="ECO:0000256" key="4">
    <source>
        <dbReference type="ARBA" id="ARBA00022454"/>
    </source>
</evidence>
<evidence type="ECO:0000256" key="18">
    <source>
        <dbReference type="ARBA" id="ARBA00053706"/>
    </source>
</evidence>
<dbReference type="InterPro" id="IPR019775">
    <property type="entry name" value="WD40_repeat_CS"/>
</dbReference>
<dbReference type="InterPro" id="IPR001680">
    <property type="entry name" value="WD40_rpt"/>
</dbReference>
<gene>
    <name evidence="23" type="ORF">NEMVEDRAFT_v1g242089</name>
</gene>
<evidence type="ECO:0000256" key="6">
    <source>
        <dbReference type="ARBA" id="ARBA00022618"/>
    </source>
</evidence>
<keyword evidence="6" id="KW-0132">Cell division</keyword>
<dbReference type="PhylomeDB" id="A7S101"/>
<keyword evidence="11" id="KW-0995">Kinetochore</keyword>
<dbReference type="PANTHER" id="PTHR22806">
    <property type="entry name" value="NUCLEOPORIN NUP37 P37 -RELATED"/>
    <property type="match status" value="1"/>
</dbReference>
<evidence type="ECO:0000256" key="3">
    <source>
        <dbReference type="ARBA" id="ARBA00022448"/>
    </source>
</evidence>
<comment type="subcellular location">
    <subcellularLocation>
        <location evidence="2">Chromosome</location>
        <location evidence="2">Centromere</location>
        <location evidence="2">Kinetochore</location>
    </subcellularLocation>
    <subcellularLocation>
        <location evidence="1">Nucleus</location>
        <location evidence="1">Nuclear pore complex</location>
    </subcellularLocation>
</comment>
<dbReference type="SMART" id="SM00320">
    <property type="entry name" value="WD40"/>
    <property type="match status" value="4"/>
</dbReference>
<evidence type="ECO:0000256" key="12">
    <source>
        <dbReference type="ARBA" id="ARBA00022927"/>
    </source>
</evidence>
<dbReference type="PANTHER" id="PTHR22806:SF0">
    <property type="entry name" value="NUCLEOPORIN NUP37"/>
    <property type="match status" value="1"/>
</dbReference>